<gene>
    <name evidence="2" type="ORF">NCTC8179_05524</name>
    <name evidence="4" type="ORF">NCTC8179_07046</name>
    <name evidence="3" type="ORF">NCTC8333_00110</name>
</gene>
<organism evidence="3 5">
    <name type="scientific">Escherichia coli</name>
    <dbReference type="NCBI Taxonomy" id="562"/>
    <lineage>
        <taxon>Bacteria</taxon>
        <taxon>Pseudomonadati</taxon>
        <taxon>Pseudomonadota</taxon>
        <taxon>Gammaproteobacteria</taxon>
        <taxon>Enterobacterales</taxon>
        <taxon>Enterobacteriaceae</taxon>
        <taxon>Escherichia</taxon>
    </lineage>
</organism>
<evidence type="ECO:0000313" key="3">
    <source>
        <dbReference type="EMBL" id="STM21282.1"/>
    </source>
</evidence>
<dbReference type="Proteomes" id="UP000254718">
    <property type="component" value="Unassembled WGS sequence"/>
</dbReference>
<dbReference type="EMBL" id="UGFE01000002">
    <property type="protein sequence ID" value="STM21282.1"/>
    <property type="molecule type" value="Genomic_DNA"/>
</dbReference>
<dbReference type="AlphaFoldDB" id="A0A2A3WMK9"/>
<reference evidence="5 6" key="1">
    <citation type="submission" date="2018-06" db="EMBL/GenBank/DDBJ databases">
        <authorList>
            <consortium name="Pathogen Informatics"/>
            <person name="Doyle S."/>
        </authorList>
    </citation>
    <scope>NUCLEOTIDE SEQUENCE [LARGE SCALE GENOMIC DNA]</scope>
    <source>
        <strain evidence="2 6">NCTC8179</strain>
        <strain evidence="3 5">NCTC8333</strain>
    </source>
</reference>
<dbReference type="EMBL" id="UGEB01000004">
    <property type="protein sequence ID" value="STO41431.1"/>
    <property type="molecule type" value="Genomic_DNA"/>
</dbReference>
<feature type="region of interest" description="Disordered" evidence="1">
    <location>
        <begin position="209"/>
        <end position="229"/>
    </location>
</feature>
<evidence type="ECO:0000313" key="2">
    <source>
        <dbReference type="EMBL" id="STL02326.1"/>
    </source>
</evidence>
<evidence type="ECO:0000313" key="6">
    <source>
        <dbReference type="Proteomes" id="UP000255543"/>
    </source>
</evidence>
<proteinExistence type="predicted"/>
<feature type="compositionally biased region" description="Basic and acidic residues" evidence="1">
    <location>
        <begin position="215"/>
        <end position="229"/>
    </location>
</feature>
<dbReference type="Proteomes" id="UP000255543">
    <property type="component" value="Unassembled WGS sequence"/>
</dbReference>
<evidence type="ECO:0000313" key="5">
    <source>
        <dbReference type="Proteomes" id="UP000254718"/>
    </source>
</evidence>
<dbReference type="EMBL" id="UGEB01000001">
    <property type="protein sequence ID" value="STL02326.1"/>
    <property type="molecule type" value="Genomic_DNA"/>
</dbReference>
<sequence>MYENTYPIDTAASILGCTQKKILTEWAKGTIKIALDFGPESSINHQSYTDYDKWGYPAKPWNIASISAPATNDYFPPELLQPEEGEKLKLFPNDNEPESILIWKNVYHQYSQSGFYFDSNHSDAQVHDGKLMVVSDVLLYGLWTVPYAEFSRVHAQDTFTLKPYTNNPSLSKVTATFTPRGGSRRINAPEKKNLRITDSEMMVMQKILAQRPGHQRTEQPTDDRNQEKQDIHGGVERFALEREKVLAAALYVAYHFPKDVGKTLKSHAEAIEKHGYLFWDGNPTPTPDAGRIAKILSDARRLPNEWKILGGNAKAKR</sequence>
<accession>A0A2A3WMK9</accession>
<protein>
    <submittedName>
        <fullName evidence="3">Uncharacterized protein</fullName>
    </submittedName>
</protein>
<evidence type="ECO:0000256" key="1">
    <source>
        <dbReference type="SAM" id="MobiDB-lite"/>
    </source>
</evidence>
<evidence type="ECO:0000313" key="4">
    <source>
        <dbReference type="EMBL" id="STO41431.1"/>
    </source>
</evidence>
<name>A0A2A3WMK9_ECOLX</name>
<dbReference type="RefSeq" id="WP_000273179.1">
    <property type="nucleotide sequence ID" value="NZ_CP035860.1"/>
</dbReference>